<comment type="caution">
    <text evidence="3">The sequence shown here is derived from an EMBL/GenBank/DDBJ whole genome shotgun (WGS) entry which is preliminary data.</text>
</comment>
<feature type="signal peptide" evidence="2">
    <location>
        <begin position="1"/>
        <end position="27"/>
    </location>
</feature>
<proteinExistence type="predicted"/>
<accession>A0A9N7RNH6</accession>
<evidence type="ECO:0000256" key="2">
    <source>
        <dbReference type="SAM" id="SignalP"/>
    </source>
</evidence>
<keyword evidence="4" id="KW-1185">Reference proteome</keyword>
<feature type="chain" id="PRO_5040272919" evidence="2">
    <location>
        <begin position="28"/>
        <end position="114"/>
    </location>
</feature>
<sequence length="114" mass="12844">MANPRKLLHSFYILLMIFSIPSESTYARPLIRNLRTLDFIKLAKMLPQEKNNANRRGESSTITQARNDPTVVNVDASRRIYKLGPALGPSLMNMLPKGNIHVSGPSKRINDINN</sequence>
<keyword evidence="2" id="KW-0732">Signal</keyword>
<dbReference type="EMBL" id="CACSLK010028053">
    <property type="protein sequence ID" value="CAA0834471.1"/>
    <property type="molecule type" value="Genomic_DNA"/>
</dbReference>
<dbReference type="Proteomes" id="UP001153555">
    <property type="component" value="Unassembled WGS sequence"/>
</dbReference>
<name>A0A9N7RNH6_STRHE</name>
<organism evidence="3 4">
    <name type="scientific">Striga hermonthica</name>
    <name type="common">Purple witchweed</name>
    <name type="synonym">Buchnera hermonthica</name>
    <dbReference type="NCBI Taxonomy" id="68872"/>
    <lineage>
        <taxon>Eukaryota</taxon>
        <taxon>Viridiplantae</taxon>
        <taxon>Streptophyta</taxon>
        <taxon>Embryophyta</taxon>
        <taxon>Tracheophyta</taxon>
        <taxon>Spermatophyta</taxon>
        <taxon>Magnoliopsida</taxon>
        <taxon>eudicotyledons</taxon>
        <taxon>Gunneridae</taxon>
        <taxon>Pentapetalae</taxon>
        <taxon>asterids</taxon>
        <taxon>lamiids</taxon>
        <taxon>Lamiales</taxon>
        <taxon>Orobanchaceae</taxon>
        <taxon>Buchnereae</taxon>
        <taxon>Striga</taxon>
    </lineage>
</organism>
<reference evidence="3" key="1">
    <citation type="submission" date="2019-12" db="EMBL/GenBank/DDBJ databases">
        <authorList>
            <person name="Scholes J."/>
        </authorList>
    </citation>
    <scope>NUCLEOTIDE SEQUENCE</scope>
</reference>
<evidence type="ECO:0000256" key="1">
    <source>
        <dbReference type="SAM" id="MobiDB-lite"/>
    </source>
</evidence>
<evidence type="ECO:0000313" key="4">
    <source>
        <dbReference type="Proteomes" id="UP001153555"/>
    </source>
</evidence>
<dbReference type="AlphaFoldDB" id="A0A9N7RNH6"/>
<feature type="region of interest" description="Disordered" evidence="1">
    <location>
        <begin position="50"/>
        <end position="69"/>
    </location>
</feature>
<gene>
    <name evidence="3" type="ORF">SHERM_02290</name>
</gene>
<dbReference type="OrthoDB" id="914099at2759"/>
<protein>
    <submittedName>
        <fullName evidence="3">Uncharacterized protein</fullName>
    </submittedName>
</protein>
<evidence type="ECO:0000313" key="3">
    <source>
        <dbReference type="EMBL" id="CAA0834471.1"/>
    </source>
</evidence>